<reference evidence="3" key="1">
    <citation type="submission" date="2023-03" db="EMBL/GenBank/DDBJ databases">
        <title>Massive genome expansion in bonnet fungi (Mycena s.s.) driven by repeated elements and novel gene families across ecological guilds.</title>
        <authorList>
            <consortium name="Lawrence Berkeley National Laboratory"/>
            <person name="Harder C.B."/>
            <person name="Miyauchi S."/>
            <person name="Viragh M."/>
            <person name="Kuo A."/>
            <person name="Thoen E."/>
            <person name="Andreopoulos B."/>
            <person name="Lu D."/>
            <person name="Skrede I."/>
            <person name="Drula E."/>
            <person name="Henrissat B."/>
            <person name="Morin E."/>
            <person name="Kohler A."/>
            <person name="Barry K."/>
            <person name="LaButti K."/>
            <person name="Morin E."/>
            <person name="Salamov A."/>
            <person name="Lipzen A."/>
            <person name="Mereny Z."/>
            <person name="Hegedus B."/>
            <person name="Baldrian P."/>
            <person name="Stursova M."/>
            <person name="Weitz H."/>
            <person name="Taylor A."/>
            <person name="Grigoriev I.V."/>
            <person name="Nagy L.G."/>
            <person name="Martin F."/>
            <person name="Kauserud H."/>
        </authorList>
    </citation>
    <scope>NUCLEOTIDE SEQUENCE</scope>
    <source>
        <strain evidence="3">CBHHK188m</strain>
    </source>
</reference>
<sequence>MESSSTLFFLCDLQTRFRPVIYEFEHVVASTNKVLKVAKILGCEVVVTTQKAKVLGPTDPAVNLDSLGSLHVATCDKTLFSMLTTEVETILKDRPAVKFVVLMGIESHICILQTALALIAHPAKYITYVLADAVSSANPAEIPIALAQMRAAGVIVTTSESLAFQLIRDASAPEFKAFSNVIKEEKDATAKAVETLLGRAGLERSAL</sequence>
<keyword evidence="4" id="KW-1185">Reference proteome</keyword>
<comment type="caution">
    <text evidence="3">The sequence shown here is derived from an EMBL/GenBank/DDBJ whole genome shotgun (WGS) entry which is preliminary data.</text>
</comment>
<dbReference type="Pfam" id="PF00857">
    <property type="entry name" value="Isochorismatase"/>
    <property type="match status" value="1"/>
</dbReference>
<dbReference type="Gene3D" id="3.40.50.850">
    <property type="entry name" value="Isochorismatase-like"/>
    <property type="match status" value="1"/>
</dbReference>
<gene>
    <name evidence="3" type="ORF">DFH07DRAFT_743127</name>
</gene>
<evidence type="ECO:0000313" key="4">
    <source>
        <dbReference type="Proteomes" id="UP001215280"/>
    </source>
</evidence>
<dbReference type="SUPFAM" id="SSF52499">
    <property type="entry name" value="Isochorismatase-like hydrolases"/>
    <property type="match status" value="1"/>
</dbReference>
<dbReference type="PANTHER" id="PTHR14119">
    <property type="entry name" value="HYDROLASE"/>
    <property type="match status" value="1"/>
</dbReference>
<feature type="domain" description="Isochorismatase-like" evidence="2">
    <location>
        <begin position="6"/>
        <end position="160"/>
    </location>
</feature>
<dbReference type="EMBL" id="JARJLG010000063">
    <property type="protein sequence ID" value="KAJ7755655.1"/>
    <property type="molecule type" value="Genomic_DNA"/>
</dbReference>
<accession>A0AAD7ND38</accession>
<dbReference type="PANTHER" id="PTHR14119:SF3">
    <property type="entry name" value="ISOCHORISMATASE DOMAIN-CONTAINING PROTEIN 2"/>
    <property type="match status" value="1"/>
</dbReference>
<protein>
    <submittedName>
        <fullName evidence="3">Isochorismatase-like protein</fullName>
    </submittedName>
</protein>
<proteinExistence type="inferred from homology"/>
<name>A0AAD7ND38_9AGAR</name>
<dbReference type="InterPro" id="IPR036380">
    <property type="entry name" value="Isochorismatase-like_sf"/>
</dbReference>
<dbReference type="InterPro" id="IPR050993">
    <property type="entry name" value="Isochorismatase_domain"/>
</dbReference>
<evidence type="ECO:0000313" key="3">
    <source>
        <dbReference type="EMBL" id="KAJ7755655.1"/>
    </source>
</evidence>
<dbReference type="AlphaFoldDB" id="A0AAD7ND38"/>
<dbReference type="Proteomes" id="UP001215280">
    <property type="component" value="Unassembled WGS sequence"/>
</dbReference>
<evidence type="ECO:0000256" key="1">
    <source>
        <dbReference type="ARBA" id="ARBA00006336"/>
    </source>
</evidence>
<comment type="similarity">
    <text evidence="1">Belongs to the isochorismatase family.</text>
</comment>
<organism evidence="3 4">
    <name type="scientific">Mycena maculata</name>
    <dbReference type="NCBI Taxonomy" id="230809"/>
    <lineage>
        <taxon>Eukaryota</taxon>
        <taxon>Fungi</taxon>
        <taxon>Dikarya</taxon>
        <taxon>Basidiomycota</taxon>
        <taxon>Agaricomycotina</taxon>
        <taxon>Agaricomycetes</taxon>
        <taxon>Agaricomycetidae</taxon>
        <taxon>Agaricales</taxon>
        <taxon>Marasmiineae</taxon>
        <taxon>Mycenaceae</taxon>
        <taxon>Mycena</taxon>
    </lineage>
</organism>
<dbReference type="InterPro" id="IPR000868">
    <property type="entry name" value="Isochorismatase-like_dom"/>
</dbReference>
<evidence type="ECO:0000259" key="2">
    <source>
        <dbReference type="Pfam" id="PF00857"/>
    </source>
</evidence>